<proteinExistence type="predicted"/>
<gene>
    <name evidence="1" type="ORF">AVDCRST_MAG94-4708</name>
</gene>
<protein>
    <submittedName>
        <fullName evidence="1">Uncharacterized protein</fullName>
    </submittedName>
</protein>
<organism evidence="1">
    <name type="scientific">uncultured Leptolyngbya sp</name>
    <dbReference type="NCBI Taxonomy" id="332963"/>
    <lineage>
        <taxon>Bacteria</taxon>
        <taxon>Bacillati</taxon>
        <taxon>Cyanobacteriota</taxon>
        <taxon>Cyanophyceae</taxon>
        <taxon>Leptolyngbyales</taxon>
        <taxon>Leptolyngbyaceae</taxon>
        <taxon>Leptolyngbya group</taxon>
        <taxon>Leptolyngbya</taxon>
        <taxon>environmental samples</taxon>
    </lineage>
</organism>
<name>A0A6J4N8X5_9CYAN</name>
<evidence type="ECO:0000313" key="1">
    <source>
        <dbReference type="EMBL" id="CAA9378389.1"/>
    </source>
</evidence>
<accession>A0A6J4N8X5</accession>
<reference evidence="1" key="1">
    <citation type="submission" date="2020-02" db="EMBL/GenBank/DDBJ databases">
        <authorList>
            <person name="Meier V. D."/>
        </authorList>
    </citation>
    <scope>NUCLEOTIDE SEQUENCE</scope>
    <source>
        <strain evidence="1">AVDCRST_MAG94</strain>
    </source>
</reference>
<dbReference type="EMBL" id="CADCTY010001621">
    <property type="protein sequence ID" value="CAA9378389.1"/>
    <property type="molecule type" value="Genomic_DNA"/>
</dbReference>
<dbReference type="AlphaFoldDB" id="A0A6J4N8X5"/>
<sequence length="78" mass="9014">MVTFWLSCLWHTHPQHQLLMAPRGDRFRGQSSWSRQSAQSKGGGWALNPVLWFPGRILLPQADCRDRSIFSPADLRRP</sequence>